<name>A0A1Q8SPG4_9GAMM</name>
<organism evidence="1 2">
    <name type="scientific">Salinicola socius</name>
    <dbReference type="NCBI Taxonomy" id="404433"/>
    <lineage>
        <taxon>Bacteria</taxon>
        <taxon>Pseudomonadati</taxon>
        <taxon>Pseudomonadota</taxon>
        <taxon>Gammaproteobacteria</taxon>
        <taxon>Oceanospirillales</taxon>
        <taxon>Halomonadaceae</taxon>
        <taxon>Salinicola</taxon>
    </lineage>
</organism>
<gene>
    <name evidence="1" type="ORF">BTW07_14600</name>
</gene>
<proteinExistence type="predicted"/>
<keyword evidence="2" id="KW-1185">Reference proteome</keyword>
<evidence type="ECO:0000313" key="1">
    <source>
        <dbReference type="EMBL" id="OLO03311.1"/>
    </source>
</evidence>
<protein>
    <submittedName>
        <fullName evidence="1">Uncharacterized protein</fullName>
    </submittedName>
</protein>
<evidence type="ECO:0000313" key="2">
    <source>
        <dbReference type="Proteomes" id="UP000186878"/>
    </source>
</evidence>
<dbReference type="EMBL" id="MSDO01000022">
    <property type="protein sequence ID" value="OLO03311.1"/>
    <property type="molecule type" value="Genomic_DNA"/>
</dbReference>
<reference evidence="1 2" key="1">
    <citation type="submission" date="2016-12" db="EMBL/GenBank/DDBJ databases">
        <title>Draft genome sequences of strains Salinicola socius SMB35, Salinicola sp. MH3R3-1 and Chromohalobacter sp. SMB17 from the Verkhnekamsk potash mining region of Russia.</title>
        <authorList>
            <person name="Mavrodi D.V."/>
            <person name="Olsson B.E."/>
            <person name="Korsakova E.S."/>
            <person name="Pyankova A."/>
            <person name="Mavrodi O.V."/>
            <person name="Plotnikova E.G."/>
        </authorList>
    </citation>
    <scope>NUCLEOTIDE SEQUENCE [LARGE SCALE GENOMIC DNA]</scope>
    <source>
        <strain evidence="1 2">SMB35</strain>
    </source>
</reference>
<dbReference type="AlphaFoldDB" id="A0A1Q8SPG4"/>
<comment type="caution">
    <text evidence="1">The sequence shown here is derived from an EMBL/GenBank/DDBJ whole genome shotgun (WGS) entry which is preliminary data.</text>
</comment>
<accession>A0A1Q8SPG4</accession>
<dbReference type="Proteomes" id="UP000186878">
    <property type="component" value="Unassembled WGS sequence"/>
</dbReference>
<dbReference type="STRING" id="404433.BTW07_14600"/>
<dbReference type="RefSeq" id="WP_075570913.1">
    <property type="nucleotide sequence ID" value="NZ_MSDO01000022.1"/>
</dbReference>
<sequence length="62" mass="6968">MTQTRRRQSPHGCNCPIMTIVTQEERAKVEALAERDLRSLSGTVRMLMLKGLAQDTTTEAVH</sequence>
<dbReference type="OrthoDB" id="6172357at2"/>